<keyword evidence="5" id="KW-0190">Covalent protein-DNA linkage</keyword>
<dbReference type="GO" id="GO:0006508">
    <property type="term" value="P:proteolysis"/>
    <property type="evidence" value="ECO:0007669"/>
    <property type="project" value="UniProtKB-KW"/>
</dbReference>
<keyword evidence="4 8" id="KW-0378">Hydrolase</keyword>
<dbReference type="EC" id="3.4.-.-" evidence="8"/>
<evidence type="ECO:0000256" key="7">
    <source>
        <dbReference type="ARBA" id="ARBA00023239"/>
    </source>
</evidence>
<dbReference type="PANTHER" id="PTHR13604:SF0">
    <property type="entry name" value="ABASIC SITE PROCESSING PROTEIN HMCES"/>
    <property type="match status" value="1"/>
</dbReference>
<dbReference type="AlphaFoldDB" id="A0A9D0YVI6"/>
<evidence type="ECO:0000313" key="10">
    <source>
        <dbReference type="Proteomes" id="UP000886819"/>
    </source>
</evidence>
<keyword evidence="7" id="KW-0456">Lyase</keyword>
<dbReference type="PANTHER" id="PTHR13604">
    <property type="entry name" value="DC12-RELATED"/>
    <property type="match status" value="1"/>
</dbReference>
<keyword evidence="3" id="KW-0227">DNA damage</keyword>
<evidence type="ECO:0000256" key="4">
    <source>
        <dbReference type="ARBA" id="ARBA00022801"/>
    </source>
</evidence>
<dbReference type="GO" id="GO:0003697">
    <property type="term" value="F:single-stranded DNA binding"/>
    <property type="evidence" value="ECO:0007669"/>
    <property type="project" value="InterPro"/>
</dbReference>
<dbReference type="InterPro" id="IPR036590">
    <property type="entry name" value="SRAP-like"/>
</dbReference>
<comment type="caution">
    <text evidence="9">The sequence shown here is derived from an EMBL/GenBank/DDBJ whole genome shotgun (WGS) entry which is preliminary data.</text>
</comment>
<dbReference type="Gene3D" id="3.90.1680.10">
    <property type="entry name" value="SOS response associated peptidase-like"/>
    <property type="match status" value="1"/>
</dbReference>
<name>A0A9D0YVI6_9FIRM</name>
<evidence type="ECO:0000256" key="6">
    <source>
        <dbReference type="ARBA" id="ARBA00023125"/>
    </source>
</evidence>
<gene>
    <name evidence="9" type="ORF">IAA66_02715</name>
</gene>
<reference evidence="9" key="1">
    <citation type="submission" date="2020-10" db="EMBL/GenBank/DDBJ databases">
        <authorList>
            <person name="Gilroy R."/>
        </authorList>
    </citation>
    <scope>NUCLEOTIDE SEQUENCE</scope>
    <source>
        <strain evidence="9">ChiHile30-977</strain>
    </source>
</reference>
<comment type="similarity">
    <text evidence="1 8">Belongs to the SOS response-associated peptidase family.</text>
</comment>
<dbReference type="SUPFAM" id="SSF143081">
    <property type="entry name" value="BB1717-like"/>
    <property type="match status" value="1"/>
</dbReference>
<keyword evidence="2 8" id="KW-0645">Protease</keyword>
<dbReference type="EMBL" id="DVFI01000036">
    <property type="protein sequence ID" value="HIQ62484.1"/>
    <property type="molecule type" value="Genomic_DNA"/>
</dbReference>
<accession>A0A9D0YVI6</accession>
<dbReference type="Proteomes" id="UP000886819">
    <property type="component" value="Unassembled WGS sequence"/>
</dbReference>
<dbReference type="Pfam" id="PF02586">
    <property type="entry name" value="SRAP"/>
    <property type="match status" value="1"/>
</dbReference>
<dbReference type="GO" id="GO:0016829">
    <property type="term" value="F:lyase activity"/>
    <property type="evidence" value="ECO:0007669"/>
    <property type="project" value="UniProtKB-KW"/>
</dbReference>
<reference evidence="9" key="2">
    <citation type="journal article" date="2021" name="PeerJ">
        <title>Extensive microbial diversity within the chicken gut microbiome revealed by metagenomics and culture.</title>
        <authorList>
            <person name="Gilroy R."/>
            <person name="Ravi A."/>
            <person name="Getino M."/>
            <person name="Pursley I."/>
            <person name="Horton D.L."/>
            <person name="Alikhan N.F."/>
            <person name="Baker D."/>
            <person name="Gharbi K."/>
            <person name="Hall N."/>
            <person name="Watson M."/>
            <person name="Adriaenssens E.M."/>
            <person name="Foster-Nyarko E."/>
            <person name="Jarju S."/>
            <person name="Secka A."/>
            <person name="Antonio M."/>
            <person name="Oren A."/>
            <person name="Chaudhuri R.R."/>
            <person name="La Ragione R."/>
            <person name="Hildebrand F."/>
            <person name="Pallen M.J."/>
        </authorList>
    </citation>
    <scope>NUCLEOTIDE SEQUENCE</scope>
    <source>
        <strain evidence="9">ChiHile30-977</strain>
    </source>
</reference>
<organism evidence="9 10">
    <name type="scientific">Candidatus Avichristensenella intestinipullorum</name>
    <dbReference type="NCBI Taxonomy" id="2840693"/>
    <lineage>
        <taxon>Bacteria</taxon>
        <taxon>Bacillati</taxon>
        <taxon>Bacillota</taxon>
        <taxon>Clostridia</taxon>
        <taxon>Candidatus Avichristensenella</taxon>
    </lineage>
</organism>
<sequence>MCGRYHISGEDVPEELRDIFAQLERRNALASVKTAGEVFPTDVVAALANSRSGEVRPFAMRWGYARGHGRPIINARSETAAAKPLFRDGMLRRRCLIPASDYFEWQRSANPSVRHALRPRGCKMFYLAGIYRLEKREDRLEAAFVILTRPAAPEIAFLHDRMPVILPQSRALDWLNPANDPEQILADALAQMEVRPQ</sequence>
<evidence type="ECO:0000256" key="8">
    <source>
        <dbReference type="RuleBase" id="RU364100"/>
    </source>
</evidence>
<protein>
    <recommendedName>
        <fullName evidence="8">Abasic site processing protein</fullName>
        <ecNumber evidence="8">3.4.-.-</ecNumber>
    </recommendedName>
</protein>
<evidence type="ECO:0000256" key="5">
    <source>
        <dbReference type="ARBA" id="ARBA00023124"/>
    </source>
</evidence>
<evidence type="ECO:0000313" key="9">
    <source>
        <dbReference type="EMBL" id="HIQ62484.1"/>
    </source>
</evidence>
<evidence type="ECO:0000256" key="3">
    <source>
        <dbReference type="ARBA" id="ARBA00022763"/>
    </source>
</evidence>
<evidence type="ECO:0000256" key="2">
    <source>
        <dbReference type="ARBA" id="ARBA00022670"/>
    </source>
</evidence>
<dbReference type="GO" id="GO:0106300">
    <property type="term" value="P:protein-DNA covalent cross-linking repair"/>
    <property type="evidence" value="ECO:0007669"/>
    <property type="project" value="InterPro"/>
</dbReference>
<evidence type="ECO:0000256" key="1">
    <source>
        <dbReference type="ARBA" id="ARBA00008136"/>
    </source>
</evidence>
<proteinExistence type="inferred from homology"/>
<dbReference type="GO" id="GO:0008233">
    <property type="term" value="F:peptidase activity"/>
    <property type="evidence" value="ECO:0007669"/>
    <property type="project" value="UniProtKB-KW"/>
</dbReference>
<keyword evidence="6" id="KW-0238">DNA-binding</keyword>
<dbReference type="InterPro" id="IPR003738">
    <property type="entry name" value="SRAP"/>
</dbReference>